<dbReference type="AlphaFoldDB" id="A0A511XFP1"/>
<accession>A0A511XFP1</accession>
<evidence type="ECO:0000259" key="1">
    <source>
        <dbReference type="Pfam" id="PF19889"/>
    </source>
</evidence>
<keyword evidence="3" id="KW-1185">Reference proteome</keyword>
<feature type="domain" description="DUF6362" evidence="1">
    <location>
        <begin position="57"/>
        <end position="154"/>
    </location>
</feature>
<protein>
    <recommendedName>
        <fullName evidence="1">DUF6362 domain-containing protein</fullName>
    </recommendedName>
</protein>
<sequence length="165" mass="18726">MKVSAPHMTDDYVDVSGFALRKRQPNEFAPDRPLIDQIAEWLDEAGLTLATLRVKGLRPAGVKINWPDIVMDREDLAWLRESDGVLPPPAADAIARLDIVLGWPAMIEDLRHRNVVNKRMIVNPYSGKYRWEWRSLGRLLGIDHKTAQAWHRQACGALAKKIGRT</sequence>
<evidence type="ECO:0000313" key="2">
    <source>
        <dbReference type="EMBL" id="GEN61759.1"/>
    </source>
</evidence>
<evidence type="ECO:0000313" key="3">
    <source>
        <dbReference type="Proteomes" id="UP000321635"/>
    </source>
</evidence>
<proteinExistence type="predicted"/>
<reference evidence="2 3" key="1">
    <citation type="submission" date="2019-07" db="EMBL/GenBank/DDBJ databases">
        <title>Whole genome shotgun sequence of Acetobacter nitrogenifigens NBRC 105050.</title>
        <authorList>
            <person name="Hosoyama A."/>
            <person name="Uohara A."/>
            <person name="Ohji S."/>
            <person name="Ichikawa N."/>
        </authorList>
    </citation>
    <scope>NUCLEOTIDE SEQUENCE [LARGE SCALE GENOMIC DNA]</scope>
    <source>
        <strain evidence="2 3">NBRC 105050</strain>
    </source>
</reference>
<organism evidence="2 3">
    <name type="scientific">Acetobacter nitrogenifigens DSM 23921 = NBRC 105050</name>
    <dbReference type="NCBI Taxonomy" id="1120919"/>
    <lineage>
        <taxon>Bacteria</taxon>
        <taxon>Pseudomonadati</taxon>
        <taxon>Pseudomonadota</taxon>
        <taxon>Alphaproteobacteria</taxon>
        <taxon>Acetobacterales</taxon>
        <taxon>Acetobacteraceae</taxon>
        <taxon>Acetobacter</taxon>
    </lineage>
</organism>
<gene>
    <name evidence="2" type="ORF">ANI02nite_36430</name>
</gene>
<name>A0A511XFP1_9PROT</name>
<dbReference type="Proteomes" id="UP000321635">
    <property type="component" value="Unassembled WGS sequence"/>
</dbReference>
<dbReference type="STRING" id="1120919.GCA_000429165_03570"/>
<dbReference type="RefSeq" id="WP_051292490.1">
    <property type="nucleotide sequence ID" value="NZ_AUBI01000025.1"/>
</dbReference>
<dbReference type="InterPro" id="IPR045942">
    <property type="entry name" value="DUF6362"/>
</dbReference>
<dbReference type="EMBL" id="BJYF01000082">
    <property type="protein sequence ID" value="GEN61759.1"/>
    <property type="molecule type" value="Genomic_DNA"/>
</dbReference>
<dbReference type="Pfam" id="PF19889">
    <property type="entry name" value="DUF6362"/>
    <property type="match status" value="1"/>
</dbReference>
<comment type="caution">
    <text evidence="2">The sequence shown here is derived from an EMBL/GenBank/DDBJ whole genome shotgun (WGS) entry which is preliminary data.</text>
</comment>